<dbReference type="PANTHER" id="PTHR48051">
    <property type="match status" value="1"/>
</dbReference>
<dbReference type="STRING" id="105785.A0A2J7RPP4"/>
<dbReference type="GO" id="GO:0005737">
    <property type="term" value="C:cytoplasm"/>
    <property type="evidence" value="ECO:0007669"/>
    <property type="project" value="TreeGrafter"/>
</dbReference>
<feature type="region of interest" description="Disordered" evidence="3">
    <location>
        <begin position="641"/>
        <end position="665"/>
    </location>
</feature>
<dbReference type="InterPro" id="IPR003591">
    <property type="entry name" value="Leu-rich_rpt_typical-subtyp"/>
</dbReference>
<dbReference type="PROSITE" id="PS51450">
    <property type="entry name" value="LRR"/>
    <property type="match status" value="2"/>
</dbReference>
<protein>
    <recommendedName>
        <fullName evidence="4">Calponin-homology (CH) domain-containing protein</fullName>
    </recommendedName>
</protein>
<feature type="region of interest" description="Disordered" evidence="3">
    <location>
        <begin position="316"/>
        <end position="360"/>
    </location>
</feature>
<keyword evidence="1" id="KW-0433">Leucine-rich repeat</keyword>
<dbReference type="InterPro" id="IPR001611">
    <property type="entry name" value="Leu-rich_rpt"/>
</dbReference>
<dbReference type="Gene3D" id="1.10.418.10">
    <property type="entry name" value="Calponin-like domain"/>
    <property type="match status" value="1"/>
</dbReference>
<dbReference type="InterPro" id="IPR036872">
    <property type="entry name" value="CH_dom_sf"/>
</dbReference>
<keyword evidence="2" id="KW-0677">Repeat</keyword>
<organism evidence="5 6">
    <name type="scientific">Cryptotermes secundus</name>
    <dbReference type="NCBI Taxonomy" id="105785"/>
    <lineage>
        <taxon>Eukaryota</taxon>
        <taxon>Metazoa</taxon>
        <taxon>Ecdysozoa</taxon>
        <taxon>Arthropoda</taxon>
        <taxon>Hexapoda</taxon>
        <taxon>Insecta</taxon>
        <taxon>Pterygota</taxon>
        <taxon>Neoptera</taxon>
        <taxon>Polyneoptera</taxon>
        <taxon>Dictyoptera</taxon>
        <taxon>Blattodea</taxon>
        <taxon>Blattoidea</taxon>
        <taxon>Termitoidae</taxon>
        <taxon>Kalotermitidae</taxon>
        <taxon>Cryptotermitinae</taxon>
        <taxon>Cryptotermes</taxon>
    </lineage>
</organism>
<dbReference type="SMART" id="SM00033">
    <property type="entry name" value="CH"/>
    <property type="match status" value="1"/>
</dbReference>
<evidence type="ECO:0000259" key="4">
    <source>
        <dbReference type="PROSITE" id="PS50021"/>
    </source>
</evidence>
<dbReference type="InterPro" id="IPR001715">
    <property type="entry name" value="CH_dom"/>
</dbReference>
<feature type="compositionally biased region" description="Polar residues" evidence="3">
    <location>
        <begin position="480"/>
        <end position="508"/>
    </location>
</feature>
<dbReference type="EMBL" id="NEVH01001358">
    <property type="protein sequence ID" value="PNF42804.1"/>
    <property type="molecule type" value="Genomic_DNA"/>
</dbReference>
<feature type="compositionally biased region" description="Polar residues" evidence="3">
    <location>
        <begin position="345"/>
        <end position="360"/>
    </location>
</feature>
<dbReference type="SMART" id="SM00369">
    <property type="entry name" value="LRR_TYP"/>
    <property type="match status" value="5"/>
</dbReference>
<feature type="domain" description="Calponin-homology (CH)" evidence="4">
    <location>
        <begin position="692"/>
        <end position="806"/>
    </location>
</feature>
<feature type="compositionally biased region" description="Basic and acidic residues" evidence="3">
    <location>
        <begin position="463"/>
        <end position="473"/>
    </location>
</feature>
<dbReference type="SUPFAM" id="SSF47576">
    <property type="entry name" value="Calponin-homology domain, CH-domain"/>
    <property type="match status" value="1"/>
</dbReference>
<dbReference type="InterPro" id="IPR032675">
    <property type="entry name" value="LRR_dom_sf"/>
</dbReference>
<evidence type="ECO:0000256" key="1">
    <source>
        <dbReference type="ARBA" id="ARBA00022614"/>
    </source>
</evidence>
<feature type="region of interest" description="Disordered" evidence="3">
    <location>
        <begin position="463"/>
        <end position="508"/>
    </location>
</feature>
<proteinExistence type="predicted"/>
<dbReference type="Gene3D" id="3.80.10.10">
    <property type="entry name" value="Ribonuclease Inhibitor"/>
    <property type="match status" value="1"/>
</dbReference>
<reference evidence="5 6" key="1">
    <citation type="submission" date="2017-12" db="EMBL/GenBank/DDBJ databases">
        <title>Hemimetabolous genomes reveal molecular basis of termite eusociality.</title>
        <authorList>
            <person name="Harrison M.C."/>
            <person name="Jongepier E."/>
            <person name="Robertson H.M."/>
            <person name="Arning N."/>
            <person name="Bitard-Feildel T."/>
            <person name="Chao H."/>
            <person name="Childers C.P."/>
            <person name="Dinh H."/>
            <person name="Doddapaneni H."/>
            <person name="Dugan S."/>
            <person name="Gowin J."/>
            <person name="Greiner C."/>
            <person name="Han Y."/>
            <person name="Hu H."/>
            <person name="Hughes D.S.T."/>
            <person name="Huylmans A.-K."/>
            <person name="Kemena C."/>
            <person name="Kremer L.P.M."/>
            <person name="Lee S.L."/>
            <person name="Lopez-Ezquerra A."/>
            <person name="Mallet L."/>
            <person name="Monroy-Kuhn J.M."/>
            <person name="Moser A."/>
            <person name="Murali S.C."/>
            <person name="Muzny D.M."/>
            <person name="Otani S."/>
            <person name="Piulachs M.-D."/>
            <person name="Poelchau M."/>
            <person name="Qu J."/>
            <person name="Schaub F."/>
            <person name="Wada-Katsumata A."/>
            <person name="Worley K.C."/>
            <person name="Xie Q."/>
            <person name="Ylla G."/>
            <person name="Poulsen M."/>
            <person name="Gibbs R.A."/>
            <person name="Schal C."/>
            <person name="Richards S."/>
            <person name="Belles X."/>
            <person name="Korb J."/>
            <person name="Bornberg-Bauer E."/>
        </authorList>
    </citation>
    <scope>NUCLEOTIDE SEQUENCE [LARGE SCALE GENOMIC DNA]</scope>
    <source>
        <tissue evidence="5">Whole body</tissue>
    </source>
</reference>
<feature type="compositionally biased region" description="Polar residues" evidence="3">
    <location>
        <begin position="645"/>
        <end position="659"/>
    </location>
</feature>
<dbReference type="Pfam" id="PF00307">
    <property type="entry name" value="CH"/>
    <property type="match status" value="1"/>
</dbReference>
<dbReference type="SMART" id="SM00364">
    <property type="entry name" value="LRR_BAC"/>
    <property type="match status" value="6"/>
</dbReference>
<dbReference type="PANTHER" id="PTHR48051:SF21">
    <property type="entry name" value="CALPONIN-HOMOLOGY (CH) DOMAIN-CONTAINING PROTEIN"/>
    <property type="match status" value="1"/>
</dbReference>
<dbReference type="SUPFAM" id="SSF52058">
    <property type="entry name" value="L domain-like"/>
    <property type="match status" value="1"/>
</dbReference>
<keyword evidence="6" id="KW-1185">Reference proteome</keyword>
<name>A0A2J7RPP4_9NEOP</name>
<dbReference type="OrthoDB" id="6149831at2759"/>
<dbReference type="CDD" id="cd21205">
    <property type="entry name" value="CH_LRCH"/>
    <property type="match status" value="1"/>
</dbReference>
<dbReference type="InParanoid" id="A0A2J7RPP4"/>
<accession>A0A2J7RPP4</accession>
<evidence type="ECO:0000313" key="5">
    <source>
        <dbReference type="EMBL" id="PNF42804.1"/>
    </source>
</evidence>
<dbReference type="PROSITE" id="PS50021">
    <property type="entry name" value="CH"/>
    <property type="match status" value="1"/>
</dbReference>
<dbReference type="InterPro" id="IPR050216">
    <property type="entry name" value="LRR_domain-containing"/>
</dbReference>
<evidence type="ECO:0000256" key="2">
    <source>
        <dbReference type="ARBA" id="ARBA00022737"/>
    </source>
</evidence>
<dbReference type="Pfam" id="PF13855">
    <property type="entry name" value="LRR_8"/>
    <property type="match status" value="1"/>
</dbReference>
<dbReference type="AlphaFoldDB" id="A0A2J7RPP4"/>
<dbReference type="FunFam" id="1.10.418.10:FF:000081">
    <property type="entry name" value="Leucine-rich-repeats and calponin homology domain protein, isoform C"/>
    <property type="match status" value="1"/>
</dbReference>
<dbReference type="FunCoup" id="A0A2J7RPP4">
    <property type="interactions" value="840"/>
</dbReference>
<evidence type="ECO:0000256" key="3">
    <source>
        <dbReference type="SAM" id="MobiDB-lite"/>
    </source>
</evidence>
<sequence length="816" mass="90874">MAMVGTKMSGHLQSQLTRSLERLLEEAHLSGELKLTGRKLKDFPNAGEKYNLSDTVIADLSKNRFGELPVEVTEFYFLERLYLYHNTIRSIPDSVVYLQSLIYLDLSRNQLSVLPSTLCQLPLEVLLVANNKLVALPEELGRMKTLAELDASCNEISHLPPQLGELSVLKSLNIRRNHLVELPIEIVYLRLVKLDISGNRISTLPVELRTMTTLVDLNLSHNPLTSPPSYLCTRGRVHVFKYLEIQAIKEDKKRGILNEELRRVHRKAGHLSDFRFANGLSSELRQKRYTVDSGYSTSDGMDKRWSQEIGKVGEDEKISRVKGQWTRQESEPIPVKHPPDIRANGSCSGASTPSTISPGENTILEDELTKAIILQEHLEWKNMERKNSDREDYVRLSKATDGMRPIHGSPRFPSNNVNRVIANGPGLSPTAELAMNGNALVPNQEDKRPLEHIQTYREYKEALRQQRAHDSVYRPRMSGDGSQQTTPVNNELSKQDGSPGSSYPHQPQALINHTNHDALQNNTEYPLHQNRIEIQANSKQIFEDGVHKRPVQKVIPSRNCSAVTFQASPPCQISPLVNGSRMDYGEKNGAITSGLHDGGCYIKPSSPIKTPTSLAHLPGSTGIPSPKLVTASVGYVHSPVPVPASGSQHRPSTLGQPGTRSPKIGASRAMTWNRDIPPEKLSFTMRREFDKAREEAELIEQLRSHIETRLKMSLPDDIAPALTDGVVLCHLANHVRPRSVASIHVPSPAVPKLTMARCRRNVDNFLEACRKIGVEEGLICCASDVLEGRGLVQVAITVAELLKFHHPRSPAHISIP</sequence>
<comment type="caution">
    <text evidence="5">The sequence shown here is derived from an EMBL/GenBank/DDBJ whole genome shotgun (WGS) entry which is preliminary data.</text>
</comment>
<dbReference type="Proteomes" id="UP000235965">
    <property type="component" value="Unassembled WGS sequence"/>
</dbReference>
<gene>
    <name evidence="5" type="ORF">B7P43_G13605</name>
</gene>
<evidence type="ECO:0000313" key="6">
    <source>
        <dbReference type="Proteomes" id="UP000235965"/>
    </source>
</evidence>